<sequence length="197" mass="22921">MSIPSVWDWLQSLGNGDLQQFPFASAERQFQVDSVALAEYRHQVLTPIQSRVYTGPYRATTDIRTRNPLHLMKALEVGQRCFVALGADGDRSECPRPERLNMVELKHIRYDEQAKRHRYFAQFYVTTKPGVEFDFSRNFGPAYRPEAVLEEWADPSEIPDTYLLPGLPFGIVRKVWKSIKNNDTSFRYVDDVREVFK</sequence>
<organism evidence="1 2">
    <name type="scientific">Daphnia pulex</name>
    <name type="common">Water flea</name>
    <dbReference type="NCBI Taxonomy" id="6669"/>
    <lineage>
        <taxon>Eukaryota</taxon>
        <taxon>Metazoa</taxon>
        <taxon>Ecdysozoa</taxon>
        <taxon>Arthropoda</taxon>
        <taxon>Crustacea</taxon>
        <taxon>Branchiopoda</taxon>
        <taxon>Diplostraca</taxon>
        <taxon>Cladocera</taxon>
        <taxon>Anomopoda</taxon>
        <taxon>Daphniidae</taxon>
        <taxon>Daphnia</taxon>
    </lineage>
</organism>
<dbReference type="InParanoid" id="E9I2S3"/>
<evidence type="ECO:0000313" key="2">
    <source>
        <dbReference type="Proteomes" id="UP000000305"/>
    </source>
</evidence>
<reference evidence="1 2" key="1">
    <citation type="journal article" date="2011" name="Science">
        <title>The ecoresponsive genome of Daphnia pulex.</title>
        <authorList>
            <person name="Colbourne J.K."/>
            <person name="Pfrender M.E."/>
            <person name="Gilbert D."/>
            <person name="Thomas W.K."/>
            <person name="Tucker A."/>
            <person name="Oakley T.H."/>
            <person name="Tokishita S."/>
            <person name="Aerts A."/>
            <person name="Arnold G.J."/>
            <person name="Basu M.K."/>
            <person name="Bauer D.J."/>
            <person name="Caceres C.E."/>
            <person name="Carmel L."/>
            <person name="Casola C."/>
            <person name="Choi J.H."/>
            <person name="Detter J.C."/>
            <person name="Dong Q."/>
            <person name="Dusheyko S."/>
            <person name="Eads B.D."/>
            <person name="Frohlich T."/>
            <person name="Geiler-Samerotte K.A."/>
            <person name="Gerlach D."/>
            <person name="Hatcher P."/>
            <person name="Jogdeo S."/>
            <person name="Krijgsveld J."/>
            <person name="Kriventseva E.V."/>
            <person name="Kultz D."/>
            <person name="Laforsch C."/>
            <person name="Lindquist E."/>
            <person name="Lopez J."/>
            <person name="Manak J.R."/>
            <person name="Muller J."/>
            <person name="Pangilinan J."/>
            <person name="Patwardhan R.P."/>
            <person name="Pitluck S."/>
            <person name="Pritham E.J."/>
            <person name="Rechtsteiner A."/>
            <person name="Rho M."/>
            <person name="Rogozin I.B."/>
            <person name="Sakarya O."/>
            <person name="Salamov A."/>
            <person name="Schaack S."/>
            <person name="Shapiro H."/>
            <person name="Shiga Y."/>
            <person name="Skalitzky C."/>
            <person name="Smith Z."/>
            <person name="Souvorov A."/>
            <person name="Sung W."/>
            <person name="Tang Z."/>
            <person name="Tsuchiya D."/>
            <person name="Tu H."/>
            <person name="Vos H."/>
            <person name="Wang M."/>
            <person name="Wolf Y.I."/>
            <person name="Yamagata H."/>
            <person name="Yamada T."/>
            <person name="Ye Y."/>
            <person name="Shaw J.R."/>
            <person name="Andrews J."/>
            <person name="Crease T.J."/>
            <person name="Tang H."/>
            <person name="Lucas S.M."/>
            <person name="Robertson H.M."/>
            <person name="Bork P."/>
            <person name="Koonin E.V."/>
            <person name="Zdobnov E.M."/>
            <person name="Grigoriev I.V."/>
            <person name="Lynch M."/>
            <person name="Boore J.L."/>
        </authorList>
    </citation>
    <scope>NUCLEOTIDE SEQUENCE [LARGE SCALE GENOMIC DNA]</scope>
</reference>
<dbReference type="EMBL" id="GL734222">
    <property type="protein sequence ID" value="EFX61707.1"/>
    <property type="molecule type" value="Genomic_DNA"/>
</dbReference>
<evidence type="ECO:0000313" key="1">
    <source>
        <dbReference type="EMBL" id="EFX61707.1"/>
    </source>
</evidence>
<dbReference type="KEGG" id="dpx:DAPPUDRAFT_338397"/>
<name>E9I2S3_DAPPU</name>
<gene>
    <name evidence="1" type="ORF">DAPPUDRAFT_338397</name>
</gene>
<dbReference type="Proteomes" id="UP000000305">
    <property type="component" value="Unassembled WGS sequence"/>
</dbReference>
<dbReference type="AlphaFoldDB" id="E9I2S3"/>
<accession>E9I2S3</accession>
<keyword evidence="2" id="KW-1185">Reference proteome</keyword>
<dbReference type="HOGENOM" id="CLU_1385450_0_0_1"/>
<proteinExistence type="predicted"/>
<protein>
    <submittedName>
        <fullName evidence="1">Uncharacterized protein</fullName>
    </submittedName>
</protein>